<comment type="caution">
    <text evidence="1">The sequence shown here is derived from an EMBL/GenBank/DDBJ whole genome shotgun (WGS) entry which is preliminary data.</text>
</comment>
<evidence type="ECO:0000313" key="1">
    <source>
        <dbReference type="EMBL" id="KAI4373525.1"/>
    </source>
</evidence>
<name>A0ACB9R3Q8_9MYRT</name>
<dbReference type="EMBL" id="CM042883">
    <property type="protein sequence ID" value="KAI4373525.1"/>
    <property type="molecule type" value="Genomic_DNA"/>
</dbReference>
<dbReference type="Proteomes" id="UP001057402">
    <property type="component" value="Chromosome 4"/>
</dbReference>
<organism evidence="1 2">
    <name type="scientific">Melastoma candidum</name>
    <dbReference type="NCBI Taxonomy" id="119954"/>
    <lineage>
        <taxon>Eukaryota</taxon>
        <taxon>Viridiplantae</taxon>
        <taxon>Streptophyta</taxon>
        <taxon>Embryophyta</taxon>
        <taxon>Tracheophyta</taxon>
        <taxon>Spermatophyta</taxon>
        <taxon>Magnoliopsida</taxon>
        <taxon>eudicotyledons</taxon>
        <taxon>Gunneridae</taxon>
        <taxon>Pentapetalae</taxon>
        <taxon>rosids</taxon>
        <taxon>malvids</taxon>
        <taxon>Myrtales</taxon>
        <taxon>Melastomataceae</taxon>
        <taxon>Melastomatoideae</taxon>
        <taxon>Melastomateae</taxon>
        <taxon>Melastoma</taxon>
    </lineage>
</organism>
<keyword evidence="2" id="KW-1185">Reference proteome</keyword>
<reference evidence="2" key="1">
    <citation type="journal article" date="2023" name="Front. Plant Sci.">
        <title>Chromosomal-level genome assembly of Melastoma candidum provides insights into trichome evolution.</title>
        <authorList>
            <person name="Zhong Y."/>
            <person name="Wu W."/>
            <person name="Sun C."/>
            <person name="Zou P."/>
            <person name="Liu Y."/>
            <person name="Dai S."/>
            <person name="Zhou R."/>
        </authorList>
    </citation>
    <scope>NUCLEOTIDE SEQUENCE [LARGE SCALE GENOMIC DNA]</scope>
</reference>
<protein>
    <submittedName>
        <fullName evidence="1">Uncharacterized protein</fullName>
    </submittedName>
</protein>
<proteinExistence type="predicted"/>
<gene>
    <name evidence="1" type="ORF">MLD38_011644</name>
</gene>
<sequence>MSTPHSPRNEPDPPHHSPYKSPIEVELISDDEMAMLEAALSAAARSFSLPHPAGVFLRTDVVRSVTLASGLPARRRLGRGKANNDIEDCVRSFRSRRKVGEGGTGERGSFLERFRRNRGLSVTDLTATEWCEKQMEFCLDSKKKISTKAMKAGRVRHEKLEQEVVTRVKVHVQSKEDKWALRFINFVVGANQLLFEGLTRELPLICLVEGVWMVGVIDEIRMPVVTSNDGRNPILVDTKTREKNTLPSEPQRRNGRLQLMCYKIMWDTSVGNSFPYGKFFDYFHLDRFSNLSEEIIQSAANAGVPAKNLDEIVRSYCSVWEMLPLTHDNLLLRYESQKDHSLLGEDWFPYNHDWLKGRIQKTLEFWNGEREADYAPEKERWKCRFCPFTKSCSPAATTEGASSSADSYGPLFF</sequence>
<evidence type="ECO:0000313" key="2">
    <source>
        <dbReference type="Proteomes" id="UP001057402"/>
    </source>
</evidence>
<accession>A0ACB9R3Q8</accession>